<feature type="binding site" evidence="14">
    <location>
        <position position="254"/>
    </location>
    <ligand>
        <name>a divalent metal cation</name>
        <dbReference type="ChEBI" id="CHEBI:60240"/>
    </ligand>
</feature>
<sequence length="571" mass="62616">MINHDERESCADGLKGPIKMISGYELLNNPFLNRGTAFTTEERKQHGLLGLLPPRVKTIDEQTDEIYALYQKKGTLIEKRHFLMEIFNNNRTLFFNLMGKHINEFMPIVYDPVIAEAIEEYNERFVKPQNAAYLTVDHPENNREILKNAAEGRDIRLIVVTDAEGILGIGDWGVNGVDIAVGKLMVYTAAAGINPAQVLPVSIDAGTNNQELLDDKNYLGKRHARIEGQRYFDFIDQFVGDVESLFPKSLLHFEDFGRGTAAKILDKYQDKILTFNDDIQGTGVIVLAGVLGALNITKEKLTDQTFLTFGAGTAGMGIVKMLFEELVRQGLSEQEAKQHFYLFDRQGLLFDDTEGLTPEQARFTRSRGEFDNAAQLTDLTAAIKAVQPTVMVGTSTVHNAFTEATIREMAAHAKHPIIFPISNPTKKIEAMPDDVMNWSDGRALVATGIPTPAVDYQGVQYEIGQANNALIYPGVGFGALAVQAKVINDDMLAAAAHALGGLVDADQPGAAVLPPVSKLADFSKKVAEAVAQSAIDQGLAAAGITDAKQAVADFTWQAEYKPLDQELARFE</sequence>
<comment type="cofactor">
    <cofactor evidence="14">
        <name>Mg(2+)</name>
        <dbReference type="ChEBI" id="CHEBI:18420"/>
    </cofactor>
    <cofactor evidence="14">
        <name>Mn(2+)</name>
        <dbReference type="ChEBI" id="CHEBI:29035"/>
    </cofactor>
    <text evidence="14">Divalent metal cations. Prefers magnesium or manganese.</text>
</comment>
<reference evidence="18 19" key="2">
    <citation type="journal article" date="2015" name="Genome Announc.">
        <title>Draft Genome Sequence of Lactobacillus fermentum NB-22.</title>
        <authorList>
            <person name="Chaplin A.V."/>
            <person name="Shkoporov A.N."/>
            <person name="Efimov B.A."/>
            <person name="Pikina A.P."/>
            <person name="Borisova O.Y."/>
            <person name="Gladko I.A."/>
            <person name="Postnikova E.A."/>
            <person name="Lordkipanidze A.E."/>
            <person name="Kafarskaia L.I."/>
        </authorList>
    </citation>
    <scope>NUCLEOTIDE SEQUENCE [LARGE SCALE GENOMIC DNA]</scope>
    <source>
        <strain evidence="18 19">NB-22</strain>
    </source>
</reference>
<comment type="subunit">
    <text evidence="4">Homodimer.</text>
</comment>
<name>A0A829LM73_LIMFE</name>
<dbReference type="InterPro" id="IPR012301">
    <property type="entry name" value="Malic_N_dom"/>
</dbReference>
<keyword evidence="8" id="KW-0456">Lyase</keyword>
<feature type="binding site" evidence="14">
    <location>
        <position position="255"/>
    </location>
    <ligand>
        <name>a divalent metal cation</name>
        <dbReference type="ChEBI" id="CHEBI:60240"/>
    </ligand>
</feature>
<evidence type="ECO:0000256" key="1">
    <source>
        <dbReference type="ARBA" id="ARBA00001911"/>
    </source>
</evidence>
<comment type="similarity">
    <text evidence="3 15">Belongs to the malic enzymes family.</text>
</comment>
<dbReference type="FunFam" id="3.40.50.10380:FF:000001">
    <property type="entry name" value="NAD-dependent malic enzyme"/>
    <property type="match status" value="1"/>
</dbReference>
<evidence type="ECO:0000256" key="11">
    <source>
        <dbReference type="ARBA" id="ARBA00074565"/>
    </source>
</evidence>
<evidence type="ECO:0000256" key="13">
    <source>
        <dbReference type="PIRSR" id="PIRSR000106-2"/>
    </source>
</evidence>
<feature type="domain" description="Malic enzyme N-terminal" evidence="17">
    <location>
        <begin position="87"/>
        <end position="269"/>
    </location>
</feature>
<dbReference type="InterPro" id="IPR001891">
    <property type="entry name" value="Malic_OxRdtase"/>
</dbReference>
<evidence type="ECO:0000313" key="19">
    <source>
        <dbReference type="Proteomes" id="UP000018412"/>
    </source>
</evidence>
<dbReference type="InterPro" id="IPR037062">
    <property type="entry name" value="Malic_N_dom_sf"/>
</dbReference>
<organism evidence="18 19">
    <name type="scientific">Limosilactobacillus fermentum NB-22</name>
    <dbReference type="NCBI Taxonomy" id="1408443"/>
    <lineage>
        <taxon>Bacteria</taxon>
        <taxon>Bacillati</taxon>
        <taxon>Bacillota</taxon>
        <taxon>Bacilli</taxon>
        <taxon>Lactobacillales</taxon>
        <taxon>Lactobacillaceae</taxon>
        <taxon>Limosilactobacillus</taxon>
    </lineage>
</organism>
<evidence type="ECO:0000256" key="14">
    <source>
        <dbReference type="PIRSR" id="PIRSR000106-3"/>
    </source>
</evidence>
<evidence type="ECO:0000259" key="16">
    <source>
        <dbReference type="SMART" id="SM00919"/>
    </source>
</evidence>
<comment type="cofactor">
    <cofactor evidence="1">
        <name>NAD(+)</name>
        <dbReference type="ChEBI" id="CHEBI:57540"/>
    </cofactor>
</comment>
<dbReference type="Gene3D" id="3.40.50.10380">
    <property type="entry name" value="Malic enzyme, N-terminal domain"/>
    <property type="match status" value="1"/>
</dbReference>
<dbReference type="PRINTS" id="PR00072">
    <property type="entry name" value="MALOXRDTASE"/>
</dbReference>
<feature type="binding site" evidence="14">
    <location>
        <position position="278"/>
    </location>
    <ligand>
        <name>a divalent metal cation</name>
        <dbReference type="ChEBI" id="CHEBI:60240"/>
    </ligand>
</feature>
<feature type="binding site" evidence="13">
    <location>
        <position position="467"/>
    </location>
    <ligand>
        <name>(S)-malate</name>
        <dbReference type="ChEBI" id="CHEBI:15589"/>
    </ligand>
</feature>
<comment type="caution">
    <text evidence="18">The sequence shown here is derived from an EMBL/GenBank/DDBJ whole genome shotgun (WGS) entry which is preliminary data.</text>
</comment>
<dbReference type="InterPro" id="IPR012302">
    <property type="entry name" value="Malic_NAD-bd"/>
</dbReference>
<dbReference type="NCBIfam" id="NF010052">
    <property type="entry name" value="PRK13529.1"/>
    <property type="match status" value="1"/>
</dbReference>
<evidence type="ECO:0000256" key="5">
    <source>
        <dbReference type="ARBA" id="ARBA00022723"/>
    </source>
</evidence>
<dbReference type="InterPro" id="IPR036291">
    <property type="entry name" value="NAD(P)-bd_dom_sf"/>
</dbReference>
<dbReference type="Pfam" id="PF03949">
    <property type="entry name" value="Malic_M"/>
    <property type="match status" value="1"/>
</dbReference>
<dbReference type="InterPro" id="IPR048182">
    <property type="entry name" value="Malolactic_enz"/>
</dbReference>
<dbReference type="GO" id="GO:0030145">
    <property type="term" value="F:manganese ion binding"/>
    <property type="evidence" value="ECO:0007669"/>
    <property type="project" value="UniProtKB-ARBA"/>
</dbReference>
<dbReference type="SMART" id="SM00919">
    <property type="entry name" value="Malic_M"/>
    <property type="match status" value="1"/>
</dbReference>
<comment type="cofactor">
    <cofactor evidence="2">
        <name>Mn(2+)</name>
        <dbReference type="ChEBI" id="CHEBI:29035"/>
    </cofactor>
</comment>
<feature type="domain" description="Malic enzyme NAD-binding" evidence="16">
    <location>
        <begin position="279"/>
        <end position="535"/>
    </location>
</feature>
<dbReference type="GO" id="GO:0005829">
    <property type="term" value="C:cytosol"/>
    <property type="evidence" value="ECO:0007669"/>
    <property type="project" value="TreeGrafter"/>
</dbReference>
<evidence type="ECO:0000256" key="7">
    <source>
        <dbReference type="ARBA" id="ARBA00023211"/>
    </source>
</evidence>
<proteinExistence type="inferred from homology"/>
<dbReference type="InterPro" id="IPR046346">
    <property type="entry name" value="Aminoacid_DH-like_N_sf"/>
</dbReference>
<evidence type="ECO:0000256" key="2">
    <source>
        <dbReference type="ARBA" id="ARBA00001936"/>
    </source>
</evidence>
<evidence type="ECO:0000313" key="18">
    <source>
        <dbReference type="EMBL" id="ESS01229.1"/>
    </source>
</evidence>
<evidence type="ECO:0000256" key="4">
    <source>
        <dbReference type="ARBA" id="ARBA00011738"/>
    </source>
</evidence>
<feature type="active site" description="Proton acceptor" evidence="12">
    <location>
        <position position="183"/>
    </location>
</feature>
<evidence type="ECO:0000256" key="8">
    <source>
        <dbReference type="ARBA" id="ARBA00023239"/>
    </source>
</evidence>
<dbReference type="GO" id="GO:0051287">
    <property type="term" value="F:NAD binding"/>
    <property type="evidence" value="ECO:0007669"/>
    <property type="project" value="InterPro"/>
</dbReference>
<evidence type="ECO:0000256" key="3">
    <source>
        <dbReference type="ARBA" id="ARBA00008785"/>
    </source>
</evidence>
<reference evidence="19" key="1">
    <citation type="submission" date="2013-10" db="EMBL/GenBank/DDBJ databases">
        <title>Draft genome sequence of Lactobacillus fermentum NB-22.</title>
        <authorList>
            <person name="Chaplin A.V."/>
            <person name="Shkoporov A.N."/>
            <person name="Khokhlova E.V."/>
            <person name="Efimov B.A."/>
            <person name="Kafarskaia L.I."/>
        </authorList>
    </citation>
    <scope>NUCLEOTIDE SEQUENCE [LARGE SCALE GENOMIC DNA]</scope>
    <source>
        <strain evidence="19">NB-22</strain>
    </source>
</reference>
<dbReference type="Pfam" id="PF00390">
    <property type="entry name" value="malic"/>
    <property type="match status" value="1"/>
</dbReference>
<dbReference type="PROSITE" id="PS00331">
    <property type="entry name" value="MALIC_ENZYMES"/>
    <property type="match status" value="1"/>
</dbReference>
<dbReference type="Proteomes" id="UP000018412">
    <property type="component" value="Unassembled WGS sequence"/>
</dbReference>
<evidence type="ECO:0000256" key="15">
    <source>
        <dbReference type="RuleBase" id="RU003427"/>
    </source>
</evidence>
<dbReference type="PIRSF" id="PIRSF000106">
    <property type="entry name" value="ME"/>
    <property type="match status" value="1"/>
</dbReference>
<dbReference type="NCBIfam" id="NF041582">
    <property type="entry name" value="malolactic"/>
    <property type="match status" value="1"/>
</dbReference>
<comment type="catalytic activity">
    <reaction evidence="9">
        <text>(S)-malate + H(+) = (S)-lactate + CO2</text>
        <dbReference type="Rhea" id="RHEA:46276"/>
        <dbReference type="ChEBI" id="CHEBI:15378"/>
        <dbReference type="ChEBI" id="CHEBI:15589"/>
        <dbReference type="ChEBI" id="CHEBI:16526"/>
        <dbReference type="ChEBI" id="CHEBI:16651"/>
        <dbReference type="EC" id="4.1.1.101"/>
    </reaction>
</comment>
<dbReference type="EMBL" id="AYHA01000107">
    <property type="protein sequence ID" value="ESS01229.1"/>
    <property type="molecule type" value="Genomic_DNA"/>
</dbReference>
<evidence type="ECO:0000256" key="12">
    <source>
        <dbReference type="PIRSR" id="PIRSR000106-1"/>
    </source>
</evidence>
<dbReference type="GO" id="GO:0016616">
    <property type="term" value="F:oxidoreductase activity, acting on the CH-OH group of donors, NAD or NADP as acceptor"/>
    <property type="evidence" value="ECO:0007669"/>
    <property type="project" value="InterPro"/>
</dbReference>
<keyword evidence="6" id="KW-0520">NAD</keyword>
<dbReference type="GO" id="GO:0043464">
    <property type="term" value="P:malolactic fermentation"/>
    <property type="evidence" value="ECO:0007669"/>
    <property type="project" value="InterPro"/>
</dbReference>
<dbReference type="GO" id="GO:0006108">
    <property type="term" value="P:malate metabolic process"/>
    <property type="evidence" value="ECO:0007669"/>
    <property type="project" value="TreeGrafter"/>
</dbReference>
<protein>
    <recommendedName>
        <fullName evidence="11">Malolactic enzyme</fullName>
        <ecNumber evidence="10">4.1.1.101</ecNumber>
    </recommendedName>
</protein>
<dbReference type="SUPFAM" id="SSF53223">
    <property type="entry name" value="Aminoacid dehydrogenase-like, N-terminal domain"/>
    <property type="match status" value="1"/>
</dbReference>
<evidence type="ECO:0000256" key="9">
    <source>
        <dbReference type="ARBA" id="ARBA00051739"/>
    </source>
</evidence>
<dbReference type="Gene3D" id="3.40.50.720">
    <property type="entry name" value="NAD(P)-binding Rossmann-like Domain"/>
    <property type="match status" value="1"/>
</dbReference>
<evidence type="ECO:0000259" key="17">
    <source>
        <dbReference type="SMART" id="SM01274"/>
    </source>
</evidence>
<dbReference type="InterPro" id="IPR015884">
    <property type="entry name" value="Malic_enzyme_CS"/>
</dbReference>
<dbReference type="EC" id="4.1.1.101" evidence="10"/>
<feature type="active site" description="Proton donor" evidence="12">
    <location>
        <position position="110"/>
    </location>
</feature>
<dbReference type="SMART" id="SM01274">
    <property type="entry name" value="malic"/>
    <property type="match status" value="1"/>
</dbReference>
<dbReference type="AlphaFoldDB" id="A0A829LM73"/>
<dbReference type="PANTHER" id="PTHR23406">
    <property type="entry name" value="MALIC ENZYME-RELATED"/>
    <property type="match status" value="1"/>
</dbReference>
<evidence type="ECO:0000256" key="6">
    <source>
        <dbReference type="ARBA" id="ARBA00023027"/>
    </source>
</evidence>
<keyword evidence="5 14" id="KW-0479">Metal-binding</keyword>
<dbReference type="PANTHER" id="PTHR23406:SF34">
    <property type="entry name" value="NAD-DEPENDENT MALIC ENZYME, MITOCHONDRIAL"/>
    <property type="match status" value="1"/>
</dbReference>
<dbReference type="GO" id="GO:0043883">
    <property type="term" value="F:malolactic enzyme activity"/>
    <property type="evidence" value="ECO:0007669"/>
    <property type="project" value="UniProtKB-EC"/>
</dbReference>
<dbReference type="GO" id="GO:0004470">
    <property type="term" value="F:malic enzyme activity"/>
    <property type="evidence" value="ECO:0007669"/>
    <property type="project" value="InterPro"/>
</dbReference>
<accession>A0A829LM73</accession>
<gene>
    <name evidence="18" type="ORF">NB22_05835</name>
</gene>
<keyword evidence="7" id="KW-0464">Manganese</keyword>
<dbReference type="FunFam" id="3.40.50.720:FF:000182">
    <property type="entry name" value="NAD-dependent malic enzyme"/>
    <property type="match status" value="1"/>
</dbReference>
<feature type="binding site" evidence="13">
    <location>
        <position position="423"/>
    </location>
    <ligand>
        <name>(S)-malate</name>
        <dbReference type="ChEBI" id="CHEBI:15589"/>
    </ligand>
</feature>
<dbReference type="SUPFAM" id="SSF51735">
    <property type="entry name" value="NAD(P)-binding Rossmann-fold domains"/>
    <property type="match status" value="1"/>
</dbReference>
<evidence type="ECO:0000256" key="10">
    <source>
        <dbReference type="ARBA" id="ARBA00066983"/>
    </source>
</evidence>